<accession>A0AA86S951</accession>
<dbReference type="EMBL" id="OY731400">
    <property type="protein sequence ID" value="CAJ1943568.1"/>
    <property type="molecule type" value="Genomic_DNA"/>
</dbReference>
<gene>
    <name evidence="2" type="ORF">AYBTSS11_LOCUS11423</name>
</gene>
<reference evidence="2" key="1">
    <citation type="submission" date="2023-10" db="EMBL/GenBank/DDBJ databases">
        <authorList>
            <person name="Domelevo Entfellner J.-B."/>
        </authorList>
    </citation>
    <scope>NUCLEOTIDE SEQUENCE</scope>
</reference>
<dbReference type="Proteomes" id="UP001189624">
    <property type="component" value="Chromosome 3"/>
</dbReference>
<name>A0AA86S951_9FABA</name>
<keyword evidence="3" id="KW-1185">Reference proteome</keyword>
<evidence type="ECO:0000313" key="2">
    <source>
        <dbReference type="EMBL" id="CAJ1943568.1"/>
    </source>
</evidence>
<dbReference type="Gramene" id="rna-AYBTSS11_LOCUS11423">
    <property type="protein sequence ID" value="CAJ1943568.1"/>
    <property type="gene ID" value="gene-AYBTSS11_LOCUS11423"/>
</dbReference>
<organism evidence="2 3">
    <name type="scientific">Sphenostylis stenocarpa</name>
    <dbReference type="NCBI Taxonomy" id="92480"/>
    <lineage>
        <taxon>Eukaryota</taxon>
        <taxon>Viridiplantae</taxon>
        <taxon>Streptophyta</taxon>
        <taxon>Embryophyta</taxon>
        <taxon>Tracheophyta</taxon>
        <taxon>Spermatophyta</taxon>
        <taxon>Magnoliopsida</taxon>
        <taxon>eudicotyledons</taxon>
        <taxon>Gunneridae</taxon>
        <taxon>Pentapetalae</taxon>
        <taxon>rosids</taxon>
        <taxon>fabids</taxon>
        <taxon>Fabales</taxon>
        <taxon>Fabaceae</taxon>
        <taxon>Papilionoideae</taxon>
        <taxon>50 kb inversion clade</taxon>
        <taxon>NPAAA clade</taxon>
        <taxon>indigoferoid/millettioid clade</taxon>
        <taxon>Phaseoleae</taxon>
        <taxon>Sphenostylis</taxon>
    </lineage>
</organism>
<evidence type="ECO:0000313" key="3">
    <source>
        <dbReference type="Proteomes" id="UP001189624"/>
    </source>
</evidence>
<dbReference type="AlphaFoldDB" id="A0AA86S951"/>
<feature type="region of interest" description="Disordered" evidence="1">
    <location>
        <begin position="30"/>
        <end position="49"/>
    </location>
</feature>
<sequence>MADIFAGDPHVSFLHRSNGVDIYGWVPNQNLQNSSKDDKKPQKTAAETGHNRVKALTYACSDRQCEFWNKLGLNFVSSKNKGEPWAPLSHFKWAHKRSSLQSMPTVPVSASTS</sequence>
<evidence type="ECO:0000256" key="1">
    <source>
        <dbReference type="SAM" id="MobiDB-lite"/>
    </source>
</evidence>
<protein>
    <submittedName>
        <fullName evidence="2">Uncharacterized protein</fullName>
    </submittedName>
</protein>
<proteinExistence type="predicted"/>